<dbReference type="Gene3D" id="3.50.50.60">
    <property type="entry name" value="FAD/NAD(P)-binding domain"/>
    <property type="match status" value="1"/>
</dbReference>
<evidence type="ECO:0000313" key="7">
    <source>
        <dbReference type="EMBL" id="QDS86630.1"/>
    </source>
</evidence>
<dbReference type="InterPro" id="IPR036188">
    <property type="entry name" value="FAD/NAD-bd_sf"/>
</dbReference>
<keyword evidence="3" id="KW-0560">Oxidoreductase</keyword>
<dbReference type="EMBL" id="CP036261">
    <property type="protein sequence ID" value="QDS86630.1"/>
    <property type="molecule type" value="Genomic_DNA"/>
</dbReference>
<keyword evidence="1" id="KW-0004">4Fe-4S</keyword>
<evidence type="ECO:0000256" key="2">
    <source>
        <dbReference type="ARBA" id="ARBA00022723"/>
    </source>
</evidence>
<sequence precursor="true">MIVRSVICFAALLCALSSASYHTATACQPIGNQQLAEEITADLLVVGGTESGCAAAVQAARMGVEKIVLVNDIDWLGGQFSAEALGAIDENRGHGYNGTVPIPRSGIFRDVIDAIETKNAQLYGGVKRPGNTRVITTSRPVVSEQVFRELLAPFEQAGQLIRRSNYYVDTVLTEGDRVVGVQFKSTDAAGEAIVVRAKLTIDASDWGDVIKGAGARWDAGMDAQGEFNEPSAPASGNPATDLNPITWCMILEQQKQPNLLAKPDSYDPAFFTGNWGWIKEEFAYTTRRLVDGQGFKQIDHPDVLLINNPNIDYPLDTYPKSVVDALEVIEPGASKKNLVAMTRQQREVVFADARQHTLRYYYHLQQNFPKFQYLARSDEFGTPDRLPPKPYVRESLRLVAKHIIKEQEVLGFGARSNYSTVMFPDAVFCWQFELDFHPTHRSWTTSKGESGPWQASFRGKRKFGRGGTGRAVFPLRSLLPESVQGLIGAQKNLGYSSIVSSSCRLHDQSIHAGQAAGAVAAVSLKLGQQPGTTAHLPAIWSGLLSSAHGAPMAIWPFVDVDPFDPDFAVFQQLALRRVLGLRASDTKFEPDLPADEDWVSRVIASVKRRGYQYSQPSKPPATRRQLAKILWEELKDQPVPDSHFSEPLAWEPES</sequence>
<keyword evidence="2" id="KW-0479">Metal-binding</keyword>
<dbReference type="PANTHER" id="PTHR43498:SF1">
    <property type="entry name" value="COB--COM HETERODISULFIDE REDUCTASE IRON-SULFUR SUBUNIT A"/>
    <property type="match status" value="1"/>
</dbReference>
<evidence type="ECO:0000256" key="5">
    <source>
        <dbReference type="ARBA" id="ARBA00023014"/>
    </source>
</evidence>
<dbReference type="PANTHER" id="PTHR43498">
    <property type="entry name" value="FERREDOXIN:COB-COM HETERODISULFIDE REDUCTASE SUBUNIT A"/>
    <property type="match status" value="1"/>
</dbReference>
<dbReference type="GO" id="GO:0051539">
    <property type="term" value="F:4 iron, 4 sulfur cluster binding"/>
    <property type="evidence" value="ECO:0007669"/>
    <property type="project" value="UniProtKB-KW"/>
</dbReference>
<dbReference type="PROSITE" id="PS51257">
    <property type="entry name" value="PROKAR_LIPOPROTEIN"/>
    <property type="match status" value="1"/>
</dbReference>
<keyword evidence="5" id="KW-0411">Iron-sulfur</keyword>
<keyword evidence="6" id="KW-0732">Signal</keyword>
<dbReference type="AlphaFoldDB" id="A0A517LVI3"/>
<evidence type="ECO:0000256" key="6">
    <source>
        <dbReference type="SAM" id="SignalP"/>
    </source>
</evidence>
<dbReference type="RefSeq" id="WP_246105939.1">
    <property type="nucleotide sequence ID" value="NZ_CP036261.1"/>
</dbReference>
<dbReference type="GO" id="GO:0046872">
    <property type="term" value="F:metal ion binding"/>
    <property type="evidence" value="ECO:0007669"/>
    <property type="project" value="UniProtKB-KW"/>
</dbReference>
<dbReference type="Proteomes" id="UP000319557">
    <property type="component" value="Chromosome"/>
</dbReference>
<evidence type="ECO:0000256" key="4">
    <source>
        <dbReference type="ARBA" id="ARBA00023004"/>
    </source>
</evidence>
<keyword evidence="4" id="KW-0408">Iron</keyword>
<dbReference type="InterPro" id="IPR039650">
    <property type="entry name" value="HdrA-like"/>
</dbReference>
<dbReference type="SUPFAM" id="SSF51905">
    <property type="entry name" value="FAD/NAD(P)-binding domain"/>
    <property type="match status" value="1"/>
</dbReference>
<reference evidence="7 8" key="1">
    <citation type="submission" date="2019-02" db="EMBL/GenBank/DDBJ databases">
        <title>Deep-cultivation of Planctomycetes and their phenomic and genomic characterization uncovers novel biology.</title>
        <authorList>
            <person name="Wiegand S."/>
            <person name="Jogler M."/>
            <person name="Boedeker C."/>
            <person name="Pinto D."/>
            <person name="Vollmers J."/>
            <person name="Rivas-Marin E."/>
            <person name="Kohn T."/>
            <person name="Peeters S.H."/>
            <person name="Heuer A."/>
            <person name="Rast P."/>
            <person name="Oberbeckmann S."/>
            <person name="Bunk B."/>
            <person name="Jeske O."/>
            <person name="Meyerdierks A."/>
            <person name="Storesund J.E."/>
            <person name="Kallscheuer N."/>
            <person name="Luecker S."/>
            <person name="Lage O.M."/>
            <person name="Pohl T."/>
            <person name="Merkel B.J."/>
            <person name="Hornburger P."/>
            <person name="Mueller R.-W."/>
            <person name="Bruemmer F."/>
            <person name="Labrenz M."/>
            <person name="Spormann A.M."/>
            <person name="Op den Camp H."/>
            <person name="Overmann J."/>
            <person name="Amann R."/>
            <person name="Jetten M.S.M."/>
            <person name="Mascher T."/>
            <person name="Medema M.H."/>
            <person name="Devos D.P."/>
            <person name="Kaster A.-K."/>
            <person name="Ovreas L."/>
            <person name="Rohde M."/>
            <person name="Galperin M.Y."/>
            <person name="Jogler C."/>
        </authorList>
    </citation>
    <scope>NUCLEOTIDE SEQUENCE [LARGE SCALE GENOMIC DNA]</scope>
    <source>
        <strain evidence="7 8">EC9</strain>
    </source>
</reference>
<protein>
    <submittedName>
        <fullName evidence="7">FAD dependent oxidoreductase</fullName>
    </submittedName>
</protein>
<evidence type="ECO:0000313" key="8">
    <source>
        <dbReference type="Proteomes" id="UP000319557"/>
    </source>
</evidence>
<evidence type="ECO:0000256" key="3">
    <source>
        <dbReference type="ARBA" id="ARBA00023002"/>
    </source>
</evidence>
<feature type="signal peptide" evidence="6">
    <location>
        <begin position="1"/>
        <end position="26"/>
    </location>
</feature>
<proteinExistence type="predicted"/>
<organism evidence="7 8">
    <name type="scientific">Rosistilla ulvae</name>
    <dbReference type="NCBI Taxonomy" id="1930277"/>
    <lineage>
        <taxon>Bacteria</taxon>
        <taxon>Pseudomonadati</taxon>
        <taxon>Planctomycetota</taxon>
        <taxon>Planctomycetia</taxon>
        <taxon>Pirellulales</taxon>
        <taxon>Pirellulaceae</taxon>
        <taxon>Rosistilla</taxon>
    </lineage>
</organism>
<accession>A0A517LVI3</accession>
<dbReference type="GO" id="GO:0016491">
    <property type="term" value="F:oxidoreductase activity"/>
    <property type="evidence" value="ECO:0007669"/>
    <property type="project" value="UniProtKB-KW"/>
</dbReference>
<feature type="chain" id="PRO_5022187928" evidence="6">
    <location>
        <begin position="27"/>
        <end position="654"/>
    </location>
</feature>
<evidence type="ECO:0000256" key="1">
    <source>
        <dbReference type="ARBA" id="ARBA00022485"/>
    </source>
</evidence>
<keyword evidence="8" id="KW-1185">Reference proteome</keyword>
<name>A0A517LVI3_9BACT</name>
<gene>
    <name evidence="7" type="ORF">EC9_08030</name>
</gene>
<dbReference type="Pfam" id="PF12831">
    <property type="entry name" value="FAD_oxidored"/>
    <property type="match status" value="1"/>
</dbReference>
<dbReference type="KEGG" id="ruv:EC9_08030"/>